<keyword evidence="2" id="KW-0288">FMN</keyword>
<dbReference type="SUPFAM" id="SSF51679">
    <property type="entry name" value="Bacterial luciferase-like"/>
    <property type="match status" value="1"/>
</dbReference>
<evidence type="ECO:0000259" key="5">
    <source>
        <dbReference type="Pfam" id="PF00296"/>
    </source>
</evidence>
<dbReference type="InterPro" id="IPR011251">
    <property type="entry name" value="Luciferase-like_dom"/>
</dbReference>
<feature type="domain" description="Luciferase-like" evidence="5">
    <location>
        <begin position="29"/>
        <end position="322"/>
    </location>
</feature>
<reference evidence="6 7" key="1">
    <citation type="journal article" date="2010" name="Stand. Genomic Sci.">
        <title>Complete genome sequence of Segniliparus rotundus type strain (CDC 1076).</title>
        <authorList>
            <person name="Sikorski J."/>
            <person name="Lapidus A."/>
            <person name="Copeland A."/>
            <person name="Misra M."/>
            <person name="Glavina Del Rio T."/>
            <person name="Nolan M."/>
            <person name="Lucas S."/>
            <person name="Chen F."/>
            <person name="Tice H."/>
            <person name="Cheng J.F."/>
            <person name="Jando M."/>
            <person name="Schneider S."/>
            <person name="Bruce D."/>
            <person name="Goodwin L."/>
            <person name="Pitluck S."/>
            <person name="Liolios K."/>
            <person name="Mikhailova N."/>
            <person name="Pati A."/>
            <person name="Ivanova N."/>
            <person name="Mavromatis K."/>
            <person name="Chen A."/>
            <person name="Palaniappan K."/>
            <person name="Chertkov O."/>
            <person name="Land M."/>
            <person name="Hauser L."/>
            <person name="Chang Y.J."/>
            <person name="Jeffries C.D."/>
            <person name="Brettin T."/>
            <person name="Detter J.C."/>
            <person name="Han C."/>
            <person name="Rohde M."/>
            <person name="Goker M."/>
            <person name="Bristow J."/>
            <person name="Eisen J.A."/>
            <person name="Markowitz V."/>
            <person name="Hugenholtz P."/>
            <person name="Kyrpides N.C."/>
            <person name="Klenk H.P."/>
        </authorList>
    </citation>
    <scope>NUCLEOTIDE SEQUENCE [LARGE SCALE GENOMIC DNA]</scope>
    <source>
        <strain evidence="7">ATCC BAA-972 / CDC 1076 / CIP 108378 / DSM 44985 / JCM 13578</strain>
    </source>
</reference>
<evidence type="ECO:0000256" key="1">
    <source>
        <dbReference type="ARBA" id="ARBA00022630"/>
    </source>
</evidence>
<dbReference type="Gene3D" id="3.20.20.30">
    <property type="entry name" value="Luciferase-like domain"/>
    <property type="match status" value="1"/>
</dbReference>
<evidence type="ECO:0000256" key="3">
    <source>
        <dbReference type="ARBA" id="ARBA00023002"/>
    </source>
</evidence>
<evidence type="ECO:0000256" key="4">
    <source>
        <dbReference type="ARBA" id="ARBA00023033"/>
    </source>
</evidence>
<keyword evidence="3" id="KW-0560">Oxidoreductase</keyword>
<dbReference type="GO" id="GO:0046306">
    <property type="term" value="P:alkanesulfonate catabolic process"/>
    <property type="evidence" value="ECO:0007669"/>
    <property type="project" value="TreeGrafter"/>
</dbReference>
<dbReference type="InterPro" id="IPR019923">
    <property type="entry name" value="Lucif-like_OxRdtase_MSMEG_2516"/>
</dbReference>
<dbReference type="PANTHER" id="PTHR42847:SF4">
    <property type="entry name" value="ALKANESULFONATE MONOOXYGENASE-RELATED"/>
    <property type="match status" value="1"/>
</dbReference>
<dbReference type="AlphaFoldDB" id="D6ZD14"/>
<accession>D6ZD14</accession>
<proteinExistence type="predicted"/>
<dbReference type="Proteomes" id="UP000002247">
    <property type="component" value="Chromosome"/>
</dbReference>
<dbReference type="Pfam" id="PF00296">
    <property type="entry name" value="Bac_luciferase"/>
    <property type="match status" value="1"/>
</dbReference>
<name>D6ZD14_SEGRD</name>
<keyword evidence="4" id="KW-0503">Monooxygenase</keyword>
<dbReference type="InterPro" id="IPR050172">
    <property type="entry name" value="SsuD_RutA_monooxygenase"/>
</dbReference>
<dbReference type="NCBIfam" id="TIGR03621">
    <property type="entry name" value="F420_MSMEG_2516"/>
    <property type="match status" value="1"/>
</dbReference>
<evidence type="ECO:0000256" key="2">
    <source>
        <dbReference type="ARBA" id="ARBA00022643"/>
    </source>
</evidence>
<dbReference type="STRING" id="640132.Srot_2769"/>
<gene>
    <name evidence="6" type="ordered locus">Srot_2769</name>
</gene>
<sequence length="345" mass="36955">MTTQPSPSATETQAPGVKPFTFAAAIEGNQHEGGVRRLVKNAQLAEEYGYDGVVVPDHLGNQAGPFAALGALAASTKKIRLGTSVLANPLRHPVVVAKESTTVDVLSGGRFELGIGAGWIKSEFDQAGIEFLSGPERLAQLEEALIVLDVLLRGQEVHFKGKYYQVDGIKGTPRPRQGPRPPIAVGGGGPKILKLAAKYADTVSIATRSTPAGKMLMSDFTLEATQRRVQIVKEAAGERFKDITLNWALAAVVLTDDRESIADMAISMLEQGEASKNADFADKIEVDRPLTKEEFLNSPYLAIGTAEEIADQLRKTRAETGLSFAGVFPTQMEAFSPVVEILKGE</sequence>
<dbReference type="KEGG" id="srt:Srot_2769"/>
<dbReference type="InterPro" id="IPR036661">
    <property type="entry name" value="Luciferase-like_sf"/>
</dbReference>
<evidence type="ECO:0000313" key="7">
    <source>
        <dbReference type="Proteomes" id="UP000002247"/>
    </source>
</evidence>
<organism evidence="6 7">
    <name type="scientific">Segniliparus rotundus (strain ATCC BAA-972 / CDC 1076 / CIP 108378 / DSM 44985 / JCM 13578)</name>
    <dbReference type="NCBI Taxonomy" id="640132"/>
    <lineage>
        <taxon>Bacteria</taxon>
        <taxon>Bacillati</taxon>
        <taxon>Actinomycetota</taxon>
        <taxon>Actinomycetes</taxon>
        <taxon>Mycobacteriales</taxon>
        <taxon>Segniliparaceae</taxon>
        <taxon>Segniliparus</taxon>
    </lineage>
</organism>
<dbReference type="OrthoDB" id="4288123at2"/>
<dbReference type="EMBL" id="CP001958">
    <property type="protein sequence ID" value="ADG99201.1"/>
    <property type="molecule type" value="Genomic_DNA"/>
</dbReference>
<dbReference type="HOGENOM" id="CLU_027853_6_3_11"/>
<dbReference type="RefSeq" id="WP_013139650.1">
    <property type="nucleotide sequence ID" value="NC_014168.1"/>
</dbReference>
<protein>
    <submittedName>
        <fullName evidence="6">Putative F420-dependent oxidoreductase</fullName>
    </submittedName>
</protein>
<evidence type="ECO:0000313" key="6">
    <source>
        <dbReference type="EMBL" id="ADG99201.1"/>
    </source>
</evidence>
<dbReference type="eggNOG" id="COG2141">
    <property type="taxonomic scope" value="Bacteria"/>
</dbReference>
<keyword evidence="7" id="KW-1185">Reference proteome</keyword>
<keyword evidence="1" id="KW-0285">Flavoprotein</keyword>
<dbReference type="PANTHER" id="PTHR42847">
    <property type="entry name" value="ALKANESULFONATE MONOOXYGENASE"/>
    <property type="match status" value="1"/>
</dbReference>
<dbReference type="GO" id="GO:0008726">
    <property type="term" value="F:alkanesulfonate monooxygenase activity"/>
    <property type="evidence" value="ECO:0007669"/>
    <property type="project" value="TreeGrafter"/>
</dbReference>